<comment type="catalytic activity">
    <reaction evidence="6">
        <text>3',3'-c-di-GMP + H2O = 5'-phosphoguanylyl(3'-&gt;5')guanosine + H(+)</text>
        <dbReference type="Rhea" id="RHEA:24902"/>
        <dbReference type="ChEBI" id="CHEBI:15377"/>
        <dbReference type="ChEBI" id="CHEBI:15378"/>
        <dbReference type="ChEBI" id="CHEBI:58754"/>
        <dbReference type="ChEBI" id="CHEBI:58805"/>
        <dbReference type="EC" id="3.1.4.52"/>
    </reaction>
    <physiologicalReaction direction="left-to-right" evidence="6">
        <dbReference type="Rhea" id="RHEA:24903"/>
    </physiologicalReaction>
</comment>
<keyword evidence="2" id="KW-1003">Cell membrane</keyword>
<dbReference type="PROSITE" id="PS50887">
    <property type="entry name" value="GGDEF"/>
    <property type="match status" value="1"/>
</dbReference>
<keyword evidence="4 7" id="KW-1133">Transmembrane helix</keyword>
<dbReference type="Pfam" id="PF00563">
    <property type="entry name" value="EAL"/>
    <property type="match status" value="1"/>
</dbReference>
<evidence type="ECO:0000256" key="3">
    <source>
        <dbReference type="ARBA" id="ARBA00022692"/>
    </source>
</evidence>
<gene>
    <name evidence="12" type="ORF">SAMN06265795_11162</name>
</gene>
<name>A0A239J032_9BURK</name>
<dbReference type="InterPro" id="IPR001633">
    <property type="entry name" value="EAL_dom"/>
</dbReference>
<evidence type="ECO:0000313" key="12">
    <source>
        <dbReference type="EMBL" id="SNS99406.1"/>
    </source>
</evidence>
<dbReference type="Gene3D" id="3.30.70.270">
    <property type="match status" value="1"/>
</dbReference>
<dbReference type="PANTHER" id="PTHR44757">
    <property type="entry name" value="DIGUANYLATE CYCLASE DGCP"/>
    <property type="match status" value="1"/>
</dbReference>
<dbReference type="OrthoDB" id="9813903at2"/>
<feature type="transmembrane region" description="Helical" evidence="7">
    <location>
        <begin position="14"/>
        <end position="34"/>
    </location>
</feature>
<evidence type="ECO:0000259" key="11">
    <source>
        <dbReference type="PROSITE" id="PS50887"/>
    </source>
</evidence>
<dbReference type="GO" id="GO:0005886">
    <property type="term" value="C:plasma membrane"/>
    <property type="evidence" value="ECO:0007669"/>
    <property type="project" value="UniProtKB-SubCell"/>
</dbReference>
<feature type="domain" description="EAL" evidence="10">
    <location>
        <begin position="667"/>
        <end position="922"/>
    </location>
</feature>
<keyword evidence="5 7" id="KW-0472">Membrane</keyword>
<dbReference type="Pfam" id="PF02743">
    <property type="entry name" value="dCache_1"/>
    <property type="match status" value="1"/>
</dbReference>
<dbReference type="EMBL" id="FZOT01000011">
    <property type="protein sequence ID" value="SNS99406.1"/>
    <property type="molecule type" value="Genomic_DNA"/>
</dbReference>
<keyword evidence="3 7" id="KW-0812">Transmembrane</keyword>
<evidence type="ECO:0000256" key="2">
    <source>
        <dbReference type="ARBA" id="ARBA00022475"/>
    </source>
</evidence>
<dbReference type="CDD" id="cd12914">
    <property type="entry name" value="PDC1_DGC_like"/>
    <property type="match status" value="1"/>
</dbReference>
<dbReference type="SMART" id="SM00086">
    <property type="entry name" value="PAC"/>
    <property type="match status" value="1"/>
</dbReference>
<dbReference type="InterPro" id="IPR052155">
    <property type="entry name" value="Biofilm_reg_signaling"/>
</dbReference>
<proteinExistence type="predicted"/>
<dbReference type="Pfam" id="PF13426">
    <property type="entry name" value="PAS_9"/>
    <property type="match status" value="1"/>
</dbReference>
<dbReference type="InterPro" id="IPR000014">
    <property type="entry name" value="PAS"/>
</dbReference>
<dbReference type="NCBIfam" id="TIGR00254">
    <property type="entry name" value="GGDEF"/>
    <property type="match status" value="1"/>
</dbReference>
<feature type="domain" description="PAC" evidence="9">
    <location>
        <begin position="439"/>
        <end position="493"/>
    </location>
</feature>
<dbReference type="GO" id="GO:0071111">
    <property type="term" value="F:cyclic-guanylate-specific phosphodiesterase activity"/>
    <property type="evidence" value="ECO:0007669"/>
    <property type="project" value="UniProtKB-EC"/>
</dbReference>
<dbReference type="InterPro" id="IPR033479">
    <property type="entry name" value="dCache_1"/>
</dbReference>
<dbReference type="Gene3D" id="3.30.450.20">
    <property type="entry name" value="PAS domain"/>
    <property type="match status" value="2"/>
</dbReference>
<dbReference type="FunFam" id="3.30.70.270:FF:000001">
    <property type="entry name" value="Diguanylate cyclase domain protein"/>
    <property type="match status" value="1"/>
</dbReference>
<dbReference type="SUPFAM" id="SSF55785">
    <property type="entry name" value="PYP-like sensor domain (PAS domain)"/>
    <property type="match status" value="1"/>
</dbReference>
<dbReference type="NCBIfam" id="TIGR00229">
    <property type="entry name" value="sensory_box"/>
    <property type="match status" value="1"/>
</dbReference>
<dbReference type="InterPro" id="IPR000700">
    <property type="entry name" value="PAS-assoc_C"/>
</dbReference>
<accession>A0A239J032</accession>
<dbReference type="PANTHER" id="PTHR44757:SF2">
    <property type="entry name" value="BIOFILM ARCHITECTURE MAINTENANCE PROTEIN MBAA"/>
    <property type="match status" value="1"/>
</dbReference>
<dbReference type="PROSITE" id="PS50113">
    <property type="entry name" value="PAC"/>
    <property type="match status" value="1"/>
</dbReference>
<dbReference type="InterPro" id="IPR043128">
    <property type="entry name" value="Rev_trsase/Diguanyl_cyclase"/>
</dbReference>
<organism evidence="12 13">
    <name type="scientific">Noviherbaspirillum humi</name>
    <dbReference type="NCBI Taxonomy" id="1688639"/>
    <lineage>
        <taxon>Bacteria</taxon>
        <taxon>Pseudomonadati</taxon>
        <taxon>Pseudomonadota</taxon>
        <taxon>Betaproteobacteria</taxon>
        <taxon>Burkholderiales</taxon>
        <taxon>Oxalobacteraceae</taxon>
        <taxon>Noviherbaspirillum</taxon>
    </lineage>
</organism>
<feature type="domain" description="PAS" evidence="8">
    <location>
        <begin position="389"/>
        <end position="414"/>
    </location>
</feature>
<dbReference type="InterPro" id="IPR035965">
    <property type="entry name" value="PAS-like_dom_sf"/>
</dbReference>
<dbReference type="GO" id="GO:0071732">
    <property type="term" value="P:cellular response to nitric oxide"/>
    <property type="evidence" value="ECO:0007669"/>
    <property type="project" value="UniProtKB-ARBA"/>
</dbReference>
<protein>
    <submittedName>
        <fullName evidence="12">PAS domain S-box-containing protein/diguanylate cyclase (GGDEF) domain-containing protein</fullName>
    </submittedName>
</protein>
<dbReference type="Gene3D" id="3.20.20.450">
    <property type="entry name" value="EAL domain"/>
    <property type="match status" value="1"/>
</dbReference>
<dbReference type="InterPro" id="IPR000160">
    <property type="entry name" value="GGDEF_dom"/>
</dbReference>
<evidence type="ECO:0000256" key="5">
    <source>
        <dbReference type="ARBA" id="ARBA00023136"/>
    </source>
</evidence>
<dbReference type="SMART" id="SM00052">
    <property type="entry name" value="EAL"/>
    <property type="match status" value="1"/>
</dbReference>
<evidence type="ECO:0000256" key="1">
    <source>
        <dbReference type="ARBA" id="ARBA00004651"/>
    </source>
</evidence>
<evidence type="ECO:0000256" key="6">
    <source>
        <dbReference type="ARBA" id="ARBA00051114"/>
    </source>
</evidence>
<dbReference type="CDD" id="cd01949">
    <property type="entry name" value="GGDEF"/>
    <property type="match status" value="1"/>
</dbReference>
<dbReference type="CDD" id="cd00130">
    <property type="entry name" value="PAS"/>
    <property type="match status" value="1"/>
</dbReference>
<evidence type="ECO:0000259" key="9">
    <source>
        <dbReference type="PROSITE" id="PS50113"/>
    </source>
</evidence>
<evidence type="ECO:0000256" key="4">
    <source>
        <dbReference type="ARBA" id="ARBA00022989"/>
    </source>
</evidence>
<dbReference type="CDD" id="cd01948">
    <property type="entry name" value="EAL"/>
    <property type="match status" value="1"/>
</dbReference>
<keyword evidence="13" id="KW-1185">Reference proteome</keyword>
<evidence type="ECO:0000259" key="8">
    <source>
        <dbReference type="PROSITE" id="PS50112"/>
    </source>
</evidence>
<dbReference type="Proteomes" id="UP000198284">
    <property type="component" value="Unassembled WGS sequence"/>
</dbReference>
<dbReference type="SUPFAM" id="SSF141868">
    <property type="entry name" value="EAL domain-like"/>
    <property type="match status" value="1"/>
</dbReference>
<comment type="subcellular location">
    <subcellularLocation>
        <location evidence="1">Cell membrane</location>
        <topology evidence="1">Multi-pass membrane protein</topology>
    </subcellularLocation>
</comment>
<dbReference type="PROSITE" id="PS50883">
    <property type="entry name" value="EAL"/>
    <property type="match status" value="1"/>
</dbReference>
<dbReference type="InterPro" id="IPR001610">
    <property type="entry name" value="PAC"/>
</dbReference>
<dbReference type="Pfam" id="PF00990">
    <property type="entry name" value="GGDEF"/>
    <property type="match status" value="1"/>
</dbReference>
<dbReference type="InterPro" id="IPR035919">
    <property type="entry name" value="EAL_sf"/>
</dbReference>
<reference evidence="12 13" key="1">
    <citation type="submission" date="2017-06" db="EMBL/GenBank/DDBJ databases">
        <authorList>
            <person name="Kim H.J."/>
            <person name="Triplett B.A."/>
        </authorList>
    </citation>
    <scope>NUCLEOTIDE SEQUENCE [LARGE SCALE GENOMIC DNA]</scope>
    <source>
        <strain evidence="12 13">U15</strain>
    </source>
</reference>
<evidence type="ECO:0000313" key="13">
    <source>
        <dbReference type="Proteomes" id="UP000198284"/>
    </source>
</evidence>
<dbReference type="SMART" id="SM00267">
    <property type="entry name" value="GGDEF"/>
    <property type="match status" value="1"/>
</dbReference>
<evidence type="ECO:0000259" key="10">
    <source>
        <dbReference type="PROSITE" id="PS50883"/>
    </source>
</evidence>
<dbReference type="FunFam" id="3.20.20.450:FF:000001">
    <property type="entry name" value="Cyclic di-GMP phosphodiesterase yahA"/>
    <property type="match status" value="1"/>
</dbReference>
<dbReference type="InterPro" id="IPR029787">
    <property type="entry name" value="Nucleotide_cyclase"/>
</dbReference>
<feature type="domain" description="GGDEF" evidence="11">
    <location>
        <begin position="525"/>
        <end position="658"/>
    </location>
</feature>
<dbReference type="PROSITE" id="PS50112">
    <property type="entry name" value="PAS"/>
    <property type="match status" value="1"/>
</dbReference>
<dbReference type="SUPFAM" id="SSF55073">
    <property type="entry name" value="Nucleotide cyclase"/>
    <property type="match status" value="1"/>
</dbReference>
<dbReference type="AlphaFoldDB" id="A0A239J032"/>
<sequence>MRVPYQYRMYKRRVFYACGFVIAISLSLVAWKIFSSYIDRENIAREQSRTFVHAIEAHVFHSLQLIDLSLLGFSNALGLLPPAEQVSVDAIKRLLSSNGSLARSDYWVLFIDANGRGVAASNDLSVAGTDYSDRDYFRVHKANGAAKAAYVGEPDFGRVSRKRVFFLSRRVEDAAGRFLGVIAAPIEASRIASMFRHARFRDDVVIKLVHENGKTIASAPSFEENFTKDARHASHRGPEKPTMSTIYSALVSHGAGKPASASRPIDGLPLIVTVEVFPEGNYQALITDIKAGGLIILVVIALAVTTAHFAITSVDAVTRSRAAILKAERDVEIRVTQRTANLHDANRRLQDEVEERKEAAERLTLFEKCLAQLSDMVMITESYPLTSGGPRIIFVNNAFERQTGYDSDDVLGRTPRILQGPRTDRAELSRIRDCVARHEALKAELINYRKDGSEYWVEMEIVPVRDKNGECTQFVSIQRDITDRKSALDLIWKQANIDSLTGLPNRQMFTAHFGHQIKSVARSGGRLALMFLDLDSFKEINDVYGHDTGDLLLQEAGNRLKACIRDCDFVGRIGGDEFTILLTDLASNSGIERVAQEILAVMSRPFQLHQHTVFISASIGVTLCPDDSSVPGDLFKNADQAMYVAKSRGRNQYVYFDQQMQEQAQTKMRTASDLRTALSRGEFELYYQPIVNLANGHVEKAEALIRWKHPEKGMISPATFIPLAEDTGTIVSIGDWVFGEAARTVAAWRSRYRPDFQVSINVSPVQFKNSGIPHKKWVATLESLGTTGDGIVVEITERLLLDVEDSVRRQLLMLREAGMKMSLDDFGTGYSSLSYLKKLNIDFIKIDQSFVSALAMDSEDMILCEAMIAMAHKLGLKVVAEGIETAAQCSLLRTIGCDFGQGYHFSKPVRASLFEELLQSHSALMA</sequence>
<evidence type="ECO:0000256" key="7">
    <source>
        <dbReference type="SAM" id="Phobius"/>
    </source>
</evidence>